<evidence type="ECO:0000313" key="2">
    <source>
        <dbReference type="Proteomes" id="UP000694924"/>
    </source>
</evidence>
<dbReference type="GeneID" id="107067490"/>
<dbReference type="Proteomes" id="UP000694924">
    <property type="component" value="Unplaced"/>
</dbReference>
<feature type="transmembrane region" description="Helical" evidence="1">
    <location>
        <begin position="126"/>
        <end position="146"/>
    </location>
</feature>
<dbReference type="PANTHER" id="PTHR14549:SF2">
    <property type="entry name" value="TRANSMEMBRANE PROTEIN 223"/>
    <property type="match status" value="1"/>
</dbReference>
<feature type="transmembrane region" description="Helical" evidence="1">
    <location>
        <begin position="86"/>
        <end position="106"/>
    </location>
</feature>
<evidence type="ECO:0000256" key="1">
    <source>
        <dbReference type="SAM" id="Phobius"/>
    </source>
</evidence>
<accession>A0ABM1IEB4</accession>
<gene>
    <name evidence="3" type="primary">LOC107067490</name>
</gene>
<evidence type="ECO:0000313" key="3">
    <source>
        <dbReference type="RefSeq" id="XP_015178551.1"/>
    </source>
</evidence>
<keyword evidence="1" id="KW-0812">Transmembrane</keyword>
<dbReference type="InterPro" id="IPR045325">
    <property type="entry name" value="TMEM70/TMEM186/TMEM223"/>
</dbReference>
<sequence>MLSSLFIKNNLITKLLVNSSKSSLILSQKRTICKPSSLLRRILEKPRINSETKYCLIRCKQTQLWDTKPNLMNNVILYKKKCINPLFIHLFGLCNSAALLFLIGYWCKDMYHSFMNASFKEFSGNNYPIIFMFLAMTLAGPLFYLFSWLLNARLIKCIILHKGGDHVSFITNHLLKSRNTITTPVKNVYSLSSRTEKIGVYMSVKIESYRLYFLLDKSGKYVNKDLFDYAVMYKKADKLK</sequence>
<dbReference type="InterPro" id="IPR026100">
    <property type="entry name" value="Tmem223"/>
</dbReference>
<name>A0ABM1IEB4_POLDO</name>
<keyword evidence="1" id="KW-1133">Transmembrane helix</keyword>
<protein>
    <submittedName>
        <fullName evidence="3">Uncharacterized protein LOC107067490</fullName>
    </submittedName>
</protein>
<keyword evidence="2" id="KW-1185">Reference proteome</keyword>
<keyword evidence="1" id="KW-0472">Membrane</keyword>
<dbReference type="RefSeq" id="XP_015178551.1">
    <property type="nucleotide sequence ID" value="XM_015323065.1"/>
</dbReference>
<organism evidence="2 3">
    <name type="scientific">Polistes dominula</name>
    <name type="common">European paper wasp</name>
    <name type="synonym">Vespa dominula</name>
    <dbReference type="NCBI Taxonomy" id="743375"/>
    <lineage>
        <taxon>Eukaryota</taxon>
        <taxon>Metazoa</taxon>
        <taxon>Ecdysozoa</taxon>
        <taxon>Arthropoda</taxon>
        <taxon>Hexapoda</taxon>
        <taxon>Insecta</taxon>
        <taxon>Pterygota</taxon>
        <taxon>Neoptera</taxon>
        <taxon>Endopterygota</taxon>
        <taxon>Hymenoptera</taxon>
        <taxon>Apocrita</taxon>
        <taxon>Aculeata</taxon>
        <taxon>Vespoidea</taxon>
        <taxon>Vespidae</taxon>
        <taxon>Polistinae</taxon>
        <taxon>Polistini</taxon>
        <taxon>Polistes</taxon>
    </lineage>
</organism>
<dbReference type="Pfam" id="PF06979">
    <property type="entry name" value="TMEM70"/>
    <property type="match status" value="1"/>
</dbReference>
<dbReference type="PANTHER" id="PTHR14549">
    <property type="entry name" value="TRANSMEMBRANE PROTEIN 223"/>
    <property type="match status" value="1"/>
</dbReference>
<proteinExistence type="predicted"/>
<reference evidence="3" key="1">
    <citation type="submission" date="2025-08" db="UniProtKB">
        <authorList>
            <consortium name="RefSeq"/>
        </authorList>
    </citation>
    <scope>IDENTIFICATION</scope>
    <source>
        <tissue evidence="3">Whole body</tissue>
    </source>
</reference>